<sequence>MEGIVMDEVVEAEVEGLKIIFNNGSQDPWHHESEQTSSPDTLHTQYIFRTDVPHGGPAFHAAGTDYCLEVISRLGFIESTPIQSQGWTMALKGRDFIGIAEADSGKTLAYLLSAMVHVSAQPQLG</sequence>
<reference evidence="3 4" key="2">
    <citation type="journal article" date="2017" name="Genome Biol.">
        <title>New reference genome sequences of hot pepper reveal the massive evolution of plant disease-resistance genes by retroduplication.</title>
        <authorList>
            <person name="Kim S."/>
            <person name="Park J."/>
            <person name="Yeom S.I."/>
            <person name="Kim Y.M."/>
            <person name="Seo E."/>
            <person name="Kim K.T."/>
            <person name="Kim M.S."/>
            <person name="Lee J.M."/>
            <person name="Cheong K."/>
            <person name="Shin H.S."/>
            <person name="Kim S.B."/>
            <person name="Han K."/>
            <person name="Lee J."/>
            <person name="Park M."/>
            <person name="Lee H.A."/>
            <person name="Lee H.Y."/>
            <person name="Lee Y."/>
            <person name="Oh S."/>
            <person name="Lee J.H."/>
            <person name="Choi E."/>
            <person name="Choi E."/>
            <person name="Lee S.E."/>
            <person name="Jeon J."/>
            <person name="Kim H."/>
            <person name="Choi G."/>
            <person name="Song H."/>
            <person name="Lee J."/>
            <person name="Lee S.C."/>
            <person name="Kwon J.K."/>
            <person name="Lee H.Y."/>
            <person name="Koo N."/>
            <person name="Hong Y."/>
            <person name="Kim R.W."/>
            <person name="Kang W.H."/>
            <person name="Huh J.H."/>
            <person name="Kang B.C."/>
            <person name="Yang T.J."/>
            <person name="Lee Y.H."/>
            <person name="Bennetzen J.L."/>
            <person name="Choi D."/>
        </authorList>
    </citation>
    <scope>NUCLEOTIDE SEQUENCE [LARGE SCALE GENOMIC DNA]</scope>
    <source>
        <strain evidence="4">cv. CM334</strain>
    </source>
</reference>
<evidence type="ECO:0000313" key="3">
    <source>
        <dbReference type="EMBL" id="PHT93253.1"/>
    </source>
</evidence>
<keyword evidence="4" id="KW-1185">Reference proteome</keyword>
<reference evidence="3 4" key="1">
    <citation type="journal article" date="2014" name="Nat. Genet.">
        <title>Genome sequence of the hot pepper provides insights into the evolution of pungency in Capsicum species.</title>
        <authorList>
            <person name="Kim S."/>
            <person name="Park M."/>
            <person name="Yeom S.I."/>
            <person name="Kim Y.M."/>
            <person name="Lee J.M."/>
            <person name="Lee H.A."/>
            <person name="Seo E."/>
            <person name="Choi J."/>
            <person name="Cheong K."/>
            <person name="Kim K.T."/>
            <person name="Jung K."/>
            <person name="Lee G.W."/>
            <person name="Oh S.K."/>
            <person name="Bae C."/>
            <person name="Kim S.B."/>
            <person name="Lee H.Y."/>
            <person name="Kim S.Y."/>
            <person name="Kim M.S."/>
            <person name="Kang B.C."/>
            <person name="Jo Y.D."/>
            <person name="Yang H.B."/>
            <person name="Jeong H.J."/>
            <person name="Kang W.H."/>
            <person name="Kwon J.K."/>
            <person name="Shin C."/>
            <person name="Lim J.Y."/>
            <person name="Park J.H."/>
            <person name="Huh J.H."/>
            <person name="Kim J.S."/>
            <person name="Kim B.D."/>
            <person name="Cohen O."/>
            <person name="Paran I."/>
            <person name="Suh M.C."/>
            <person name="Lee S.B."/>
            <person name="Kim Y.K."/>
            <person name="Shin Y."/>
            <person name="Noh S.J."/>
            <person name="Park J."/>
            <person name="Seo Y.S."/>
            <person name="Kwon S.Y."/>
            <person name="Kim H.A."/>
            <person name="Park J.M."/>
            <person name="Kim H.J."/>
            <person name="Choi S.B."/>
            <person name="Bosland P.W."/>
            <person name="Reeves G."/>
            <person name="Jo S.H."/>
            <person name="Lee B.W."/>
            <person name="Cho H.T."/>
            <person name="Choi H.S."/>
            <person name="Lee M.S."/>
            <person name="Yu Y."/>
            <person name="Do Choi Y."/>
            <person name="Park B.S."/>
            <person name="van Deynze A."/>
            <person name="Ashrafi H."/>
            <person name="Hill T."/>
            <person name="Kim W.T."/>
            <person name="Pai H.S."/>
            <person name="Ahn H.K."/>
            <person name="Yeam I."/>
            <person name="Giovannoni J.J."/>
            <person name="Rose J.K."/>
            <person name="Sorensen I."/>
            <person name="Lee S.J."/>
            <person name="Kim R.W."/>
            <person name="Choi I.Y."/>
            <person name="Choi B.S."/>
            <person name="Lim J.S."/>
            <person name="Lee Y.H."/>
            <person name="Choi D."/>
        </authorList>
    </citation>
    <scope>NUCLEOTIDE SEQUENCE [LARGE SCALE GENOMIC DNA]</scope>
    <source>
        <strain evidence="4">cv. CM334</strain>
    </source>
</reference>
<dbReference type="GO" id="GO:0005524">
    <property type="term" value="F:ATP binding"/>
    <property type="evidence" value="ECO:0007669"/>
    <property type="project" value="InterPro"/>
</dbReference>
<accession>A0A2G3AGF1</accession>
<dbReference type="SUPFAM" id="SSF52540">
    <property type="entry name" value="P-loop containing nucleoside triphosphate hydrolases"/>
    <property type="match status" value="1"/>
</dbReference>
<name>A0A2G3AGF1_CAPAN</name>
<feature type="domain" description="DEAD/DEAH-box helicase" evidence="2">
    <location>
        <begin position="80"/>
        <end position="118"/>
    </location>
</feature>
<dbReference type="Gramene" id="PHT93253">
    <property type="protein sequence ID" value="PHT93253"/>
    <property type="gene ID" value="T459_01135"/>
</dbReference>
<dbReference type="STRING" id="4072.A0A2G3AGF1"/>
<gene>
    <name evidence="3" type="ORF">T459_01135</name>
</gene>
<dbReference type="AlphaFoldDB" id="A0A2G3AGF1"/>
<dbReference type="EMBL" id="AYRZ02000001">
    <property type="protein sequence ID" value="PHT93253.1"/>
    <property type="molecule type" value="Genomic_DNA"/>
</dbReference>
<protein>
    <recommendedName>
        <fullName evidence="2">DEAD/DEAH-box helicase domain-containing protein</fullName>
    </recommendedName>
</protein>
<dbReference type="Proteomes" id="UP000222542">
    <property type="component" value="Unassembled WGS sequence"/>
</dbReference>
<evidence type="ECO:0000256" key="1">
    <source>
        <dbReference type="ARBA" id="ARBA00022884"/>
    </source>
</evidence>
<dbReference type="Gene3D" id="3.40.50.300">
    <property type="entry name" value="P-loop containing nucleotide triphosphate hydrolases"/>
    <property type="match status" value="1"/>
</dbReference>
<proteinExistence type="predicted"/>
<evidence type="ECO:0000313" key="4">
    <source>
        <dbReference type="Proteomes" id="UP000222542"/>
    </source>
</evidence>
<dbReference type="InterPro" id="IPR011545">
    <property type="entry name" value="DEAD/DEAH_box_helicase_dom"/>
</dbReference>
<dbReference type="Pfam" id="PF00270">
    <property type="entry name" value="DEAD"/>
    <property type="match status" value="1"/>
</dbReference>
<dbReference type="InterPro" id="IPR027417">
    <property type="entry name" value="P-loop_NTPase"/>
</dbReference>
<evidence type="ECO:0000259" key="2">
    <source>
        <dbReference type="Pfam" id="PF00270"/>
    </source>
</evidence>
<dbReference type="PANTHER" id="PTHR47958">
    <property type="entry name" value="ATP-DEPENDENT RNA HELICASE DBP3"/>
    <property type="match status" value="1"/>
</dbReference>
<organism evidence="3 4">
    <name type="scientific">Capsicum annuum</name>
    <name type="common">Capsicum pepper</name>
    <dbReference type="NCBI Taxonomy" id="4072"/>
    <lineage>
        <taxon>Eukaryota</taxon>
        <taxon>Viridiplantae</taxon>
        <taxon>Streptophyta</taxon>
        <taxon>Embryophyta</taxon>
        <taxon>Tracheophyta</taxon>
        <taxon>Spermatophyta</taxon>
        <taxon>Magnoliopsida</taxon>
        <taxon>eudicotyledons</taxon>
        <taxon>Gunneridae</taxon>
        <taxon>Pentapetalae</taxon>
        <taxon>asterids</taxon>
        <taxon>lamiids</taxon>
        <taxon>Solanales</taxon>
        <taxon>Solanaceae</taxon>
        <taxon>Solanoideae</taxon>
        <taxon>Capsiceae</taxon>
        <taxon>Capsicum</taxon>
    </lineage>
</organism>
<keyword evidence="1" id="KW-0694">RNA-binding</keyword>
<dbReference type="SMR" id="A0A2G3AGF1"/>
<comment type="caution">
    <text evidence="3">The sequence shown here is derived from an EMBL/GenBank/DDBJ whole genome shotgun (WGS) entry which is preliminary data.</text>
</comment>
<dbReference type="GO" id="GO:0003723">
    <property type="term" value="F:RNA binding"/>
    <property type="evidence" value="ECO:0007669"/>
    <property type="project" value="UniProtKB-KW"/>
</dbReference>